<dbReference type="Proteomes" id="UP001597114">
    <property type="component" value="Unassembled WGS sequence"/>
</dbReference>
<gene>
    <name evidence="3" type="ORF">ACFSJD_09320</name>
</gene>
<dbReference type="SUPFAM" id="SSF51679">
    <property type="entry name" value="Bacterial luciferase-like"/>
    <property type="match status" value="1"/>
</dbReference>
<comment type="caution">
    <text evidence="3">The sequence shown here is derived from an EMBL/GenBank/DDBJ whole genome shotgun (WGS) entry which is preliminary data.</text>
</comment>
<evidence type="ECO:0000313" key="4">
    <source>
        <dbReference type="Proteomes" id="UP001597114"/>
    </source>
</evidence>
<sequence>MTPHRPLAIGLTPLETRRHVVLHVADRAEELGYSAVYVAEGWGHDVSVLLAEIAMRTERIRIGTGVLNVWGRSAASIAMLATSLSDLSGGRFVLGLGAGSPQLAEGLHGVAFRSPVHRVGSVTREVRNLLDGGRLTSTIPGGSSPLKLAVRPTSDVPIQLAALGTNAVRLCGELADAWYPFLLPLSGLADKIPVLKEGAARSRSERSIPKICPGVPAAISSDPDVARKLASWWITFYLTRMGPLYGNLLRDLGFAGAVGAVLAADKSLDAAGMPESAEVLIDELTVSGNAETARAGVDRWYAAGAEMPVVVLPPNRSVEELDHALEALRPI</sequence>
<dbReference type="CDD" id="cd01097">
    <property type="entry name" value="Tetrahydromethanopterin_reductase"/>
    <property type="match status" value="1"/>
</dbReference>
<evidence type="ECO:0000313" key="3">
    <source>
        <dbReference type="EMBL" id="MFD1517686.1"/>
    </source>
</evidence>
<dbReference type="EMBL" id="JBHUCO010000009">
    <property type="protein sequence ID" value="MFD1517686.1"/>
    <property type="molecule type" value="Genomic_DNA"/>
</dbReference>
<keyword evidence="1" id="KW-0560">Oxidoreductase</keyword>
<proteinExistence type="predicted"/>
<dbReference type="PANTHER" id="PTHR43244:SF1">
    <property type="entry name" value="5,10-METHYLENETETRAHYDROMETHANOPTERIN REDUCTASE"/>
    <property type="match status" value="1"/>
</dbReference>
<feature type="domain" description="Luciferase-like" evidence="2">
    <location>
        <begin position="20"/>
        <end position="306"/>
    </location>
</feature>
<keyword evidence="4" id="KW-1185">Reference proteome</keyword>
<dbReference type="InterPro" id="IPR050564">
    <property type="entry name" value="F420-G6PD/mer"/>
</dbReference>
<evidence type="ECO:0000256" key="1">
    <source>
        <dbReference type="ARBA" id="ARBA00023002"/>
    </source>
</evidence>
<reference evidence="4" key="1">
    <citation type="journal article" date="2019" name="Int. J. Syst. Evol. Microbiol.">
        <title>The Global Catalogue of Microorganisms (GCM) 10K type strain sequencing project: providing services to taxonomists for standard genome sequencing and annotation.</title>
        <authorList>
            <consortium name="The Broad Institute Genomics Platform"/>
            <consortium name="The Broad Institute Genome Sequencing Center for Infectious Disease"/>
            <person name="Wu L."/>
            <person name="Ma J."/>
        </authorList>
    </citation>
    <scope>NUCLEOTIDE SEQUENCE [LARGE SCALE GENOMIC DNA]</scope>
    <source>
        <strain evidence="4">CCM 7043</strain>
    </source>
</reference>
<dbReference type="Pfam" id="PF00296">
    <property type="entry name" value="Bac_luciferase"/>
    <property type="match status" value="1"/>
</dbReference>
<accession>A0ABW4EQ30</accession>
<protein>
    <submittedName>
        <fullName evidence="3">LLM class flavin-dependent oxidoreductase</fullName>
    </submittedName>
</protein>
<name>A0ABW4EQ30_9PSEU</name>
<dbReference type="PANTHER" id="PTHR43244">
    <property type="match status" value="1"/>
</dbReference>
<evidence type="ECO:0000259" key="2">
    <source>
        <dbReference type="Pfam" id="PF00296"/>
    </source>
</evidence>
<dbReference type="RefSeq" id="WP_344721360.1">
    <property type="nucleotide sequence ID" value="NZ_BAAAUS010000007.1"/>
</dbReference>
<organism evidence="3 4">
    <name type="scientific">Pseudonocardia yunnanensis</name>
    <dbReference type="NCBI Taxonomy" id="58107"/>
    <lineage>
        <taxon>Bacteria</taxon>
        <taxon>Bacillati</taxon>
        <taxon>Actinomycetota</taxon>
        <taxon>Actinomycetes</taxon>
        <taxon>Pseudonocardiales</taxon>
        <taxon>Pseudonocardiaceae</taxon>
        <taxon>Pseudonocardia</taxon>
    </lineage>
</organism>
<dbReference type="Gene3D" id="3.20.20.30">
    <property type="entry name" value="Luciferase-like domain"/>
    <property type="match status" value="1"/>
</dbReference>
<dbReference type="InterPro" id="IPR011251">
    <property type="entry name" value="Luciferase-like_dom"/>
</dbReference>
<dbReference type="InterPro" id="IPR036661">
    <property type="entry name" value="Luciferase-like_sf"/>
</dbReference>